<evidence type="ECO:0000313" key="11">
    <source>
        <dbReference type="EMBL" id="SBT07437.1"/>
    </source>
</evidence>
<dbReference type="Pfam" id="PF01061">
    <property type="entry name" value="ABC2_membrane"/>
    <property type="match status" value="1"/>
</dbReference>
<feature type="transmembrane region" description="Helical" evidence="9">
    <location>
        <begin position="112"/>
        <end position="145"/>
    </location>
</feature>
<dbReference type="GO" id="GO:0005886">
    <property type="term" value="C:plasma membrane"/>
    <property type="evidence" value="ECO:0007669"/>
    <property type="project" value="UniProtKB-SubCell"/>
</dbReference>
<keyword evidence="5 9" id="KW-0812">Transmembrane</keyword>
<dbReference type="GO" id="GO:0140359">
    <property type="term" value="F:ABC-type transporter activity"/>
    <property type="evidence" value="ECO:0007669"/>
    <property type="project" value="InterPro"/>
</dbReference>
<dbReference type="GO" id="GO:0015774">
    <property type="term" value="P:polysaccharide transport"/>
    <property type="evidence" value="ECO:0007669"/>
    <property type="project" value="UniProtKB-KW"/>
</dbReference>
<comment type="similarity">
    <text evidence="2 9">Belongs to the ABC-2 integral membrane protein family.</text>
</comment>
<evidence type="ECO:0000313" key="12">
    <source>
        <dbReference type="Proteomes" id="UP000199600"/>
    </source>
</evidence>
<accession>A0A1A8XSF1</accession>
<dbReference type="Proteomes" id="UP000199600">
    <property type="component" value="Unassembled WGS sequence"/>
</dbReference>
<evidence type="ECO:0000256" key="8">
    <source>
        <dbReference type="ARBA" id="ARBA00023136"/>
    </source>
</evidence>
<keyword evidence="3 9" id="KW-0813">Transport</keyword>
<proteinExistence type="inferred from homology"/>
<evidence type="ECO:0000256" key="7">
    <source>
        <dbReference type="ARBA" id="ARBA00023047"/>
    </source>
</evidence>
<keyword evidence="4 9" id="KW-1003">Cell membrane</keyword>
<evidence type="ECO:0000256" key="2">
    <source>
        <dbReference type="ARBA" id="ARBA00007783"/>
    </source>
</evidence>
<reference evidence="11 12" key="1">
    <citation type="submission" date="2016-06" db="EMBL/GenBank/DDBJ databases">
        <authorList>
            <person name="Kjaerup R.B."/>
            <person name="Dalgaard T.S."/>
            <person name="Juul-Madsen H.R."/>
        </authorList>
    </citation>
    <scope>NUCLEOTIDE SEQUENCE [LARGE SCALE GENOMIC DNA]</scope>
    <source>
        <strain evidence="11">2</strain>
    </source>
</reference>
<dbReference type="RefSeq" id="WP_186410875.1">
    <property type="nucleotide sequence ID" value="NZ_FLQY01000135.1"/>
</dbReference>
<dbReference type="AlphaFoldDB" id="A0A1A8XSF1"/>
<feature type="transmembrane region" description="Helical" evidence="9">
    <location>
        <begin position="151"/>
        <end position="178"/>
    </location>
</feature>
<feature type="transmembrane region" description="Helical" evidence="9">
    <location>
        <begin position="237"/>
        <end position="258"/>
    </location>
</feature>
<comment type="subcellular location">
    <subcellularLocation>
        <location evidence="9">Cell inner membrane</location>
        <topology evidence="9">Multi-pass membrane protein</topology>
    </subcellularLocation>
    <subcellularLocation>
        <location evidence="1">Cell membrane</location>
        <topology evidence="1">Multi-pass membrane protein</topology>
    </subcellularLocation>
</comment>
<dbReference type="InterPro" id="IPR013525">
    <property type="entry name" value="ABC2_TM"/>
</dbReference>
<organism evidence="11 12">
    <name type="scientific">Candidatus Propionivibrio aalborgensis</name>
    <dbReference type="NCBI Taxonomy" id="1860101"/>
    <lineage>
        <taxon>Bacteria</taxon>
        <taxon>Pseudomonadati</taxon>
        <taxon>Pseudomonadota</taxon>
        <taxon>Betaproteobacteria</taxon>
        <taxon>Rhodocyclales</taxon>
        <taxon>Rhodocyclaceae</taxon>
        <taxon>Propionivibrio</taxon>
    </lineage>
</organism>
<keyword evidence="8 9" id="KW-0472">Membrane</keyword>
<keyword evidence="7" id="KW-0762">Sugar transport</keyword>
<protein>
    <recommendedName>
        <fullName evidence="9">Transport permease protein</fullName>
    </recommendedName>
</protein>
<dbReference type="PANTHER" id="PTHR30413">
    <property type="entry name" value="INNER MEMBRANE TRANSPORT PERMEASE"/>
    <property type="match status" value="1"/>
</dbReference>
<evidence type="ECO:0000256" key="4">
    <source>
        <dbReference type="ARBA" id="ARBA00022475"/>
    </source>
</evidence>
<name>A0A1A8XSF1_9RHOO</name>
<dbReference type="PANTHER" id="PTHR30413:SF10">
    <property type="entry name" value="CAPSULE POLYSACCHARIDE EXPORT INNER-MEMBRANE PROTEIN CTRC"/>
    <property type="match status" value="1"/>
</dbReference>
<evidence type="ECO:0000256" key="6">
    <source>
        <dbReference type="ARBA" id="ARBA00022989"/>
    </source>
</evidence>
<dbReference type="EMBL" id="FLQY01000135">
    <property type="protein sequence ID" value="SBT07437.1"/>
    <property type="molecule type" value="Genomic_DNA"/>
</dbReference>
<evidence type="ECO:0000256" key="1">
    <source>
        <dbReference type="ARBA" id="ARBA00004651"/>
    </source>
</evidence>
<feature type="transmembrane region" description="Helical" evidence="9">
    <location>
        <begin position="185"/>
        <end position="203"/>
    </location>
</feature>
<dbReference type="PROSITE" id="PS51012">
    <property type="entry name" value="ABC_TM2"/>
    <property type="match status" value="1"/>
</dbReference>
<dbReference type="InterPro" id="IPR047817">
    <property type="entry name" value="ABC2_TM_bact-type"/>
</dbReference>
<feature type="transmembrane region" description="Helical" evidence="9">
    <location>
        <begin position="37"/>
        <end position="62"/>
    </location>
</feature>
<evidence type="ECO:0000256" key="5">
    <source>
        <dbReference type="ARBA" id="ARBA00022692"/>
    </source>
</evidence>
<sequence>MSAIVLNPLKVFAEVWMHRYLLGQLVKRDVLLRYRGAMFGVAWIFLSPLLMLAIYAFIFGQVFQTRWPHQDSGVPFWLLLYCGLIAFNLFGETVSRAPAAVRGFPSYVKKIIFPLGILPLVPLGAALVHAVFNFFILVAALAVTGNFSPGILLFPLLLLPAVLLGIGAAWFLAAWGVFIKDMTQIVPLFVQMLLFLSPVFYPASAVPEFLRPVYALNPLGAVIEAARAAILAHPISWPAWGAALLFGAIAALLGHAFFRHSRDEFADAL</sequence>
<dbReference type="GO" id="GO:0015920">
    <property type="term" value="P:lipopolysaccharide transport"/>
    <property type="evidence" value="ECO:0007669"/>
    <property type="project" value="TreeGrafter"/>
</dbReference>
<feature type="domain" description="ABC transmembrane type-2" evidence="10">
    <location>
        <begin position="39"/>
        <end position="261"/>
    </location>
</feature>
<evidence type="ECO:0000259" key="10">
    <source>
        <dbReference type="PROSITE" id="PS51012"/>
    </source>
</evidence>
<keyword evidence="12" id="KW-1185">Reference proteome</keyword>
<keyword evidence="6 9" id="KW-1133">Transmembrane helix</keyword>
<gene>
    <name evidence="11" type="ORF">PROAA_220011</name>
</gene>
<keyword evidence="7" id="KW-0625">Polysaccharide transport</keyword>
<evidence type="ECO:0000256" key="9">
    <source>
        <dbReference type="RuleBase" id="RU361157"/>
    </source>
</evidence>
<feature type="transmembrane region" description="Helical" evidence="9">
    <location>
        <begin position="74"/>
        <end position="91"/>
    </location>
</feature>
<evidence type="ECO:0000256" key="3">
    <source>
        <dbReference type="ARBA" id="ARBA00022448"/>
    </source>
</evidence>